<evidence type="ECO:0000256" key="5">
    <source>
        <dbReference type="ARBA" id="ARBA00022679"/>
    </source>
</evidence>
<accession>A0A381RDR5</accession>
<dbReference type="EC" id="2.6.1.13" evidence="3"/>
<comment type="pathway">
    <text evidence="2">Amino-acid biosynthesis; L-proline biosynthesis; L-glutamate 5-semialdehyde from L-ornithine: step 1/1.</text>
</comment>
<evidence type="ECO:0000256" key="6">
    <source>
        <dbReference type="ARBA" id="ARBA00022898"/>
    </source>
</evidence>
<dbReference type="GO" id="GO:0019544">
    <property type="term" value="P:L-arginine catabolic process to L-glutamate"/>
    <property type="evidence" value="ECO:0007669"/>
    <property type="project" value="TreeGrafter"/>
</dbReference>
<evidence type="ECO:0000313" key="8">
    <source>
        <dbReference type="EMBL" id="SUZ87403.1"/>
    </source>
</evidence>
<dbReference type="EMBL" id="UINC01001723">
    <property type="protein sequence ID" value="SUZ87403.1"/>
    <property type="molecule type" value="Genomic_DNA"/>
</dbReference>
<evidence type="ECO:0000256" key="1">
    <source>
        <dbReference type="ARBA" id="ARBA00001933"/>
    </source>
</evidence>
<dbReference type="FunFam" id="3.40.640.10:FF:000011">
    <property type="entry name" value="Ornithine aminotransferase"/>
    <property type="match status" value="1"/>
</dbReference>
<evidence type="ECO:0000256" key="4">
    <source>
        <dbReference type="ARBA" id="ARBA00022576"/>
    </source>
</evidence>
<dbReference type="GO" id="GO:0030170">
    <property type="term" value="F:pyridoxal phosphate binding"/>
    <property type="evidence" value="ECO:0007669"/>
    <property type="project" value="InterPro"/>
</dbReference>
<evidence type="ECO:0000256" key="3">
    <source>
        <dbReference type="ARBA" id="ARBA00012924"/>
    </source>
</evidence>
<dbReference type="InterPro" id="IPR050103">
    <property type="entry name" value="Class-III_PLP-dep_AT"/>
</dbReference>
<sequence>MTNLSITGYGDDLTINGIRIGDLTPKEHENIEKEKGANNYSPLENVVVSHVKDSSTLIARKPNPNDISTFIEEELIDGLCCYSAVNQGQLNQTIVDAVIQHLSNEKLPTVPRSIRHKYMCAFLMAATEITKMDRVIPKVAGVEAPELMFKLSRKWGYEVKGIPEDEAIIVAAKGNFHGRTMTAISMSDDPSSFENFGPKVPGIELVAFNNIEALQSLFEEKGDRIASFLVEPIQGEAGVIVPDESYWKKVSELCRKHNILLAMDEVQTGFGRTGANFAHQLFGIKPDLMGCGKAAGGGVIPVSFVAGRDDIIGLLTPGSEGSTFGGYPLGAVVATYAIKVLVDENLAEKAEKRGKQLMSRFQAMKQSHADKIKEVRGKGLLTAFEMHNEPYLDGHHVSVELLKRGVYAKETHHSTVRIAPALTISADQIDRIADAIDDVMKSL</sequence>
<dbReference type="InterPro" id="IPR015421">
    <property type="entry name" value="PyrdxlP-dep_Trfase_major"/>
</dbReference>
<dbReference type="AlphaFoldDB" id="A0A381RDR5"/>
<dbReference type="GO" id="GO:0004587">
    <property type="term" value="F:ornithine aminotransferase activity"/>
    <property type="evidence" value="ECO:0007669"/>
    <property type="project" value="UniProtKB-EC"/>
</dbReference>
<organism evidence="8">
    <name type="scientific">marine metagenome</name>
    <dbReference type="NCBI Taxonomy" id="408172"/>
    <lineage>
        <taxon>unclassified sequences</taxon>
        <taxon>metagenomes</taxon>
        <taxon>ecological metagenomes</taxon>
    </lineage>
</organism>
<dbReference type="GO" id="GO:0005737">
    <property type="term" value="C:cytoplasm"/>
    <property type="evidence" value="ECO:0007669"/>
    <property type="project" value="TreeGrafter"/>
</dbReference>
<name>A0A381RDR5_9ZZZZ</name>
<keyword evidence="4" id="KW-0032">Aminotransferase</keyword>
<proteinExistence type="predicted"/>
<dbReference type="UniPathway" id="UPA00098">
    <property type="reaction ID" value="UER00358"/>
</dbReference>
<dbReference type="NCBIfam" id="TIGR01885">
    <property type="entry name" value="Orn_aminotrans"/>
    <property type="match status" value="1"/>
</dbReference>
<evidence type="ECO:0000256" key="2">
    <source>
        <dbReference type="ARBA" id="ARBA00004998"/>
    </source>
</evidence>
<dbReference type="InterPro" id="IPR015422">
    <property type="entry name" value="PyrdxlP-dep_Trfase_small"/>
</dbReference>
<dbReference type="Gene3D" id="3.90.1150.10">
    <property type="entry name" value="Aspartate Aminotransferase, domain 1"/>
    <property type="match status" value="1"/>
</dbReference>
<dbReference type="Gene3D" id="3.40.640.10">
    <property type="entry name" value="Type I PLP-dependent aspartate aminotransferase-like (Major domain)"/>
    <property type="match status" value="1"/>
</dbReference>
<evidence type="ECO:0000256" key="7">
    <source>
        <dbReference type="ARBA" id="ARBA00030587"/>
    </source>
</evidence>
<reference evidence="8" key="1">
    <citation type="submission" date="2018-05" db="EMBL/GenBank/DDBJ databases">
        <authorList>
            <person name="Lanie J.A."/>
            <person name="Ng W.-L."/>
            <person name="Kazmierczak K.M."/>
            <person name="Andrzejewski T.M."/>
            <person name="Davidsen T.M."/>
            <person name="Wayne K.J."/>
            <person name="Tettelin H."/>
            <person name="Glass J.I."/>
            <person name="Rusch D."/>
            <person name="Podicherti R."/>
            <person name="Tsui H.-C.T."/>
            <person name="Winkler M.E."/>
        </authorList>
    </citation>
    <scope>NUCLEOTIDE SEQUENCE</scope>
</reference>
<dbReference type="GO" id="GO:0042802">
    <property type="term" value="F:identical protein binding"/>
    <property type="evidence" value="ECO:0007669"/>
    <property type="project" value="TreeGrafter"/>
</dbReference>
<dbReference type="PROSITE" id="PS00600">
    <property type="entry name" value="AA_TRANSFER_CLASS_3"/>
    <property type="match status" value="1"/>
</dbReference>
<dbReference type="CDD" id="cd00610">
    <property type="entry name" value="OAT_like"/>
    <property type="match status" value="1"/>
</dbReference>
<dbReference type="PANTHER" id="PTHR11986">
    <property type="entry name" value="AMINOTRANSFERASE CLASS III"/>
    <property type="match status" value="1"/>
</dbReference>
<dbReference type="InterPro" id="IPR005814">
    <property type="entry name" value="Aminotrans_3"/>
</dbReference>
<dbReference type="InterPro" id="IPR049704">
    <property type="entry name" value="Aminotrans_3_PPA_site"/>
</dbReference>
<comment type="cofactor">
    <cofactor evidence="1">
        <name>pyridoxal 5'-phosphate</name>
        <dbReference type="ChEBI" id="CHEBI:597326"/>
    </cofactor>
</comment>
<protein>
    <recommendedName>
        <fullName evidence="3">ornithine aminotransferase</fullName>
        <ecNumber evidence="3">2.6.1.13</ecNumber>
    </recommendedName>
    <alternativeName>
        <fullName evidence="7">Ornithine--oxo-acid aminotransferase</fullName>
    </alternativeName>
</protein>
<dbReference type="SUPFAM" id="SSF53383">
    <property type="entry name" value="PLP-dependent transferases"/>
    <property type="match status" value="1"/>
</dbReference>
<gene>
    <name evidence="8" type="ORF">METZ01_LOCUS40257</name>
</gene>
<dbReference type="GO" id="GO:0055129">
    <property type="term" value="P:L-proline biosynthetic process"/>
    <property type="evidence" value="ECO:0007669"/>
    <property type="project" value="UniProtKB-UniPathway"/>
</dbReference>
<keyword evidence="6" id="KW-0663">Pyridoxal phosphate</keyword>
<dbReference type="GO" id="GO:0010121">
    <property type="term" value="P:L-arginine catabolic process to proline via ornithine"/>
    <property type="evidence" value="ECO:0007669"/>
    <property type="project" value="TreeGrafter"/>
</dbReference>
<dbReference type="PANTHER" id="PTHR11986:SF18">
    <property type="entry name" value="ORNITHINE AMINOTRANSFERASE, MITOCHONDRIAL"/>
    <property type="match status" value="1"/>
</dbReference>
<dbReference type="Pfam" id="PF00202">
    <property type="entry name" value="Aminotran_3"/>
    <property type="match status" value="1"/>
</dbReference>
<dbReference type="InterPro" id="IPR010164">
    <property type="entry name" value="Orn_aminotrans"/>
</dbReference>
<keyword evidence="5" id="KW-0808">Transferase</keyword>
<dbReference type="InterPro" id="IPR015424">
    <property type="entry name" value="PyrdxlP-dep_Trfase"/>
</dbReference>